<dbReference type="GO" id="GO:0006260">
    <property type="term" value="P:DNA replication"/>
    <property type="evidence" value="ECO:0007669"/>
    <property type="project" value="UniProtKB-UniRule"/>
</dbReference>
<keyword evidence="9" id="KW-0234">DNA repair</keyword>
<keyword evidence="5 9" id="KW-0235">DNA replication</keyword>
<dbReference type="InterPro" id="IPR027417">
    <property type="entry name" value="P-loop_NTPase"/>
</dbReference>
<comment type="function">
    <text evidence="9">The RecF protein is involved in DNA metabolism; it is required for DNA replication and normal SOS inducibility. RecF binds preferentially to single-stranded, linear DNA. It also seems to bind ATP.</text>
</comment>
<name>A0A0G0DHU0_9BACT</name>
<dbReference type="PANTHER" id="PTHR32182:SF0">
    <property type="entry name" value="DNA REPLICATION AND REPAIR PROTEIN RECF"/>
    <property type="match status" value="1"/>
</dbReference>
<dbReference type="GO" id="GO:0005524">
    <property type="term" value="F:ATP binding"/>
    <property type="evidence" value="ECO:0007669"/>
    <property type="project" value="UniProtKB-UniRule"/>
</dbReference>
<dbReference type="GO" id="GO:0006302">
    <property type="term" value="P:double-strand break repair"/>
    <property type="evidence" value="ECO:0007669"/>
    <property type="project" value="TreeGrafter"/>
</dbReference>
<evidence type="ECO:0000256" key="6">
    <source>
        <dbReference type="ARBA" id="ARBA00022741"/>
    </source>
</evidence>
<accession>A0A0G0DHU0</accession>
<dbReference type="EMBL" id="LBRB01000017">
    <property type="protein sequence ID" value="KKP88296.1"/>
    <property type="molecule type" value="Genomic_DNA"/>
</dbReference>
<evidence type="ECO:0000256" key="3">
    <source>
        <dbReference type="ARBA" id="ARBA00020170"/>
    </source>
</evidence>
<comment type="similarity">
    <text evidence="2 9">Belongs to the RecF family.</text>
</comment>
<sequence>MLNKIILENFRSFKKKRFEFSEKTQIIGKNGSGKSNLLEAIRYSSILKSFRVKREQYLINNGSDYFNLKSEFENNDGDIKEIFINYSGKKSVLLNKNREPVSKLVGEIPTVLFWEDDLNILLGSPNYRRKFINSAICQYSKIYLQDLVEYNRVIKQRNRQLFLISVNNLDENLLDIWDQQLVVLNQKINQKRVEFFQLLEKNYQKIASLGKSDFKSLKIVPKLIQVDQKILEQQRRVDIKHNYTTIGSHHDDFSINFKGKNLANFGSRGQQKTAIIFLKLAEKELLESQIKNKSVTLLLDDIFSELDKDNQKLVLDTTKNGQVILSSIEKQEIKSDVIEL</sequence>
<dbReference type="Pfam" id="PF02463">
    <property type="entry name" value="SMC_N"/>
    <property type="match status" value="1"/>
</dbReference>
<evidence type="ECO:0000256" key="4">
    <source>
        <dbReference type="ARBA" id="ARBA00022490"/>
    </source>
</evidence>
<dbReference type="GO" id="GO:0009432">
    <property type="term" value="P:SOS response"/>
    <property type="evidence" value="ECO:0007669"/>
    <property type="project" value="UniProtKB-UniRule"/>
</dbReference>
<proteinExistence type="inferred from homology"/>
<reference evidence="11 12" key="1">
    <citation type="journal article" date="2015" name="Nature">
        <title>rRNA introns, odd ribosomes, and small enigmatic genomes across a large radiation of phyla.</title>
        <authorList>
            <person name="Brown C.T."/>
            <person name="Hug L.A."/>
            <person name="Thomas B.C."/>
            <person name="Sharon I."/>
            <person name="Castelle C.J."/>
            <person name="Singh A."/>
            <person name="Wilkins M.J."/>
            <person name="Williams K.H."/>
            <person name="Banfield J.F."/>
        </authorList>
    </citation>
    <scope>NUCLEOTIDE SEQUENCE [LARGE SCALE GENOMIC DNA]</scope>
</reference>
<keyword evidence="4 9" id="KW-0963">Cytoplasm</keyword>
<dbReference type="Gene3D" id="1.20.1050.90">
    <property type="entry name" value="RecF/RecN/SMC, N-terminal domain"/>
    <property type="match status" value="1"/>
</dbReference>
<evidence type="ECO:0000256" key="9">
    <source>
        <dbReference type="HAMAP-Rule" id="MF_00365"/>
    </source>
</evidence>
<dbReference type="HAMAP" id="MF_00365">
    <property type="entry name" value="RecF"/>
    <property type="match status" value="1"/>
</dbReference>
<evidence type="ECO:0000256" key="8">
    <source>
        <dbReference type="ARBA" id="ARBA00023125"/>
    </source>
</evidence>
<dbReference type="InterPro" id="IPR018078">
    <property type="entry name" value="DNA-binding_RecF_CS"/>
</dbReference>
<evidence type="ECO:0000313" key="12">
    <source>
        <dbReference type="Proteomes" id="UP000034316"/>
    </source>
</evidence>
<evidence type="ECO:0000256" key="1">
    <source>
        <dbReference type="ARBA" id="ARBA00004496"/>
    </source>
</evidence>
<dbReference type="GO" id="GO:0005737">
    <property type="term" value="C:cytoplasm"/>
    <property type="evidence" value="ECO:0007669"/>
    <property type="project" value="UniProtKB-SubCell"/>
</dbReference>
<keyword evidence="8 9" id="KW-0238">DNA-binding</keyword>
<evidence type="ECO:0000256" key="7">
    <source>
        <dbReference type="ARBA" id="ARBA00022840"/>
    </source>
</evidence>
<dbReference type="InterPro" id="IPR001238">
    <property type="entry name" value="DNA-binding_RecF"/>
</dbReference>
<dbReference type="SUPFAM" id="SSF52540">
    <property type="entry name" value="P-loop containing nucleoside triphosphate hydrolases"/>
    <property type="match status" value="1"/>
</dbReference>
<protein>
    <recommendedName>
        <fullName evidence="3 9">DNA replication and repair protein RecF</fullName>
    </recommendedName>
</protein>
<evidence type="ECO:0000256" key="2">
    <source>
        <dbReference type="ARBA" id="ARBA00008016"/>
    </source>
</evidence>
<dbReference type="InterPro" id="IPR042174">
    <property type="entry name" value="RecF_2"/>
</dbReference>
<keyword evidence="6 9" id="KW-0547">Nucleotide-binding</keyword>
<dbReference type="PANTHER" id="PTHR32182">
    <property type="entry name" value="DNA REPLICATION AND REPAIR PROTEIN RECF"/>
    <property type="match status" value="1"/>
</dbReference>
<dbReference type="GO" id="GO:0003697">
    <property type="term" value="F:single-stranded DNA binding"/>
    <property type="evidence" value="ECO:0007669"/>
    <property type="project" value="UniProtKB-UniRule"/>
</dbReference>
<dbReference type="Gene3D" id="3.40.50.300">
    <property type="entry name" value="P-loop containing nucleotide triphosphate hydrolases"/>
    <property type="match status" value="1"/>
</dbReference>
<dbReference type="AlphaFoldDB" id="A0A0G0DHU0"/>
<dbReference type="PROSITE" id="PS00617">
    <property type="entry name" value="RECF_1"/>
    <property type="match status" value="1"/>
</dbReference>
<dbReference type="NCBIfam" id="TIGR00611">
    <property type="entry name" value="recf"/>
    <property type="match status" value="1"/>
</dbReference>
<feature type="binding site" evidence="9">
    <location>
        <begin position="28"/>
        <end position="35"/>
    </location>
    <ligand>
        <name>ATP</name>
        <dbReference type="ChEBI" id="CHEBI:30616"/>
    </ligand>
</feature>
<feature type="domain" description="RecF/RecN/SMC N-terminal" evidence="10">
    <location>
        <begin position="1"/>
        <end position="333"/>
    </location>
</feature>
<dbReference type="Proteomes" id="UP000034316">
    <property type="component" value="Unassembled WGS sequence"/>
</dbReference>
<dbReference type="InterPro" id="IPR003395">
    <property type="entry name" value="RecF/RecN/SMC_N"/>
</dbReference>
<evidence type="ECO:0000256" key="5">
    <source>
        <dbReference type="ARBA" id="ARBA00022705"/>
    </source>
</evidence>
<organism evidence="11 12">
    <name type="scientific">Berkelbacteria bacterium GW2011_GWA2_35_9</name>
    <dbReference type="NCBI Taxonomy" id="1618333"/>
    <lineage>
        <taxon>Bacteria</taxon>
        <taxon>Candidatus Berkelbacteria</taxon>
    </lineage>
</organism>
<evidence type="ECO:0000259" key="10">
    <source>
        <dbReference type="Pfam" id="PF02463"/>
    </source>
</evidence>
<keyword evidence="9" id="KW-0227">DNA damage</keyword>
<dbReference type="GO" id="GO:0000731">
    <property type="term" value="P:DNA synthesis involved in DNA repair"/>
    <property type="evidence" value="ECO:0007669"/>
    <property type="project" value="TreeGrafter"/>
</dbReference>
<evidence type="ECO:0000313" key="11">
    <source>
        <dbReference type="EMBL" id="KKP88296.1"/>
    </source>
</evidence>
<comment type="caution">
    <text evidence="11">The sequence shown here is derived from an EMBL/GenBank/DDBJ whole genome shotgun (WGS) entry which is preliminary data.</text>
</comment>
<comment type="subcellular location">
    <subcellularLocation>
        <location evidence="1 9">Cytoplasm</location>
    </subcellularLocation>
</comment>
<keyword evidence="9" id="KW-0742">SOS response</keyword>
<gene>
    <name evidence="9" type="primary">recF</name>
    <name evidence="11" type="ORF">UR93_C0017G0011</name>
</gene>
<keyword evidence="7 9" id="KW-0067">ATP-binding</keyword>
<dbReference type="STRING" id="1618333.UR93_C0017G0011"/>